<keyword evidence="13" id="KW-1185">Reference proteome</keyword>
<dbReference type="NCBIfam" id="TIGR00215">
    <property type="entry name" value="lpxB"/>
    <property type="match status" value="1"/>
</dbReference>
<evidence type="ECO:0000256" key="5">
    <source>
        <dbReference type="ARBA" id="ARBA00022516"/>
    </source>
</evidence>
<evidence type="ECO:0000313" key="13">
    <source>
        <dbReference type="Proteomes" id="UP000279470"/>
    </source>
</evidence>
<gene>
    <name evidence="12" type="primary">lpxB</name>
    <name evidence="12" type="ORF">EIC27_01380</name>
</gene>
<evidence type="ECO:0000256" key="11">
    <source>
        <dbReference type="NCBIfam" id="TIGR00215"/>
    </source>
</evidence>
<accession>A0A3R9ZQU3</accession>
<dbReference type="GO" id="GO:0016020">
    <property type="term" value="C:membrane"/>
    <property type="evidence" value="ECO:0007669"/>
    <property type="project" value="GOC"/>
</dbReference>
<protein>
    <recommendedName>
        <fullName evidence="4 11">Lipid-A-disaccharide synthase</fullName>
        <ecNumber evidence="3 11">2.4.1.182</ecNumber>
    </recommendedName>
</protein>
<comment type="similarity">
    <text evidence="2">Belongs to the LpxB family.</text>
</comment>
<dbReference type="SUPFAM" id="SSF53756">
    <property type="entry name" value="UDP-Glycosyltransferase/glycogen phosphorylase"/>
    <property type="match status" value="1"/>
</dbReference>
<dbReference type="GO" id="GO:0005543">
    <property type="term" value="F:phospholipid binding"/>
    <property type="evidence" value="ECO:0007669"/>
    <property type="project" value="TreeGrafter"/>
</dbReference>
<sequence length="389" mass="45441">MKKNYKLFFSVGEASGNILAADLINSLKKYKSYEFQFYGIAGKKMIDAGKMQSLFPNDELSITGYLEIIPKILKIIFRLFQTFFYIKKIKPDLIITVDSPGFNFPLVKLGRRFLKFNIPIIHYVAPTVWAYKPERAQKYAKLFDHMMVIFPFEKKYFDNVGLKCSYVGNHTINNNSFIDISKKRNIRKKYNLSNNKIITIIPGSRNNELKYHLPIIRQYILKMTQSIKDVFFIIPTLQHLENEIKKNLPFKNVLITKKDDEKKELINISNLILCKSGTSVLESIVKKIPIIVFYKMNILTAYLIKKKLKIKYITICNIIMDKMVIPELLQEKFNLDNLLEESINLIDDSQKITKQLKDFDLFLSKFSSTKVKQEKVSEVVIKCLKNSHN</sequence>
<dbReference type="Proteomes" id="UP000279470">
    <property type="component" value="Unassembled WGS sequence"/>
</dbReference>
<reference evidence="13" key="1">
    <citation type="submission" date="2018-11" db="EMBL/GenBank/DDBJ databases">
        <title>Phylogenetic, genomic, and biogeographic characterization of a novel and ubiquitous marine invertebrate-associated Rickettsiales parasite, Candidatus Marinoinvertebrata rohwerii, gen. nov., sp. nov.</title>
        <authorList>
            <person name="Klinges J.G."/>
            <person name="Rosales S.M."/>
            <person name="Mcminds R."/>
            <person name="Shaver E.C."/>
            <person name="Shantz A."/>
            <person name="Peters E.C."/>
            <person name="Burkepile D.E."/>
            <person name="Silliman B.R."/>
            <person name="Vega Thurber R.L."/>
        </authorList>
    </citation>
    <scope>NUCLEOTIDE SEQUENCE [LARGE SCALE GENOMIC DNA]</scope>
    <source>
        <strain evidence="13">a_cerv_44</strain>
    </source>
</reference>
<keyword evidence="8 12" id="KW-0808">Transferase</keyword>
<comment type="caution">
    <text evidence="12">The sequence shown here is derived from an EMBL/GenBank/DDBJ whole genome shotgun (WGS) entry which is preliminary data.</text>
</comment>
<keyword evidence="9" id="KW-0443">Lipid metabolism</keyword>
<evidence type="ECO:0000256" key="4">
    <source>
        <dbReference type="ARBA" id="ARBA00020902"/>
    </source>
</evidence>
<dbReference type="PANTHER" id="PTHR30372">
    <property type="entry name" value="LIPID-A-DISACCHARIDE SYNTHASE"/>
    <property type="match status" value="1"/>
</dbReference>
<name>A0A3R9ZQU3_9RICK</name>
<dbReference type="EC" id="2.4.1.182" evidence="3 11"/>
<organism evidence="12 13">
    <name type="scientific">Candidatus Aquarickettsia rohweri</name>
    <dbReference type="NCBI Taxonomy" id="2602574"/>
    <lineage>
        <taxon>Bacteria</taxon>
        <taxon>Pseudomonadati</taxon>
        <taxon>Pseudomonadota</taxon>
        <taxon>Alphaproteobacteria</taxon>
        <taxon>Rickettsiales</taxon>
        <taxon>Candidatus Midichloriaceae</taxon>
        <taxon>Candidatus Aquarickettsia</taxon>
    </lineage>
</organism>
<evidence type="ECO:0000313" key="12">
    <source>
        <dbReference type="EMBL" id="RST70328.1"/>
    </source>
</evidence>
<evidence type="ECO:0000256" key="3">
    <source>
        <dbReference type="ARBA" id="ARBA00012687"/>
    </source>
</evidence>
<evidence type="ECO:0000256" key="6">
    <source>
        <dbReference type="ARBA" id="ARBA00022556"/>
    </source>
</evidence>
<evidence type="ECO:0000256" key="7">
    <source>
        <dbReference type="ARBA" id="ARBA00022676"/>
    </source>
</evidence>
<dbReference type="AlphaFoldDB" id="A0A3R9ZQU3"/>
<evidence type="ECO:0000256" key="10">
    <source>
        <dbReference type="ARBA" id="ARBA00048975"/>
    </source>
</evidence>
<dbReference type="OrthoDB" id="9801642at2"/>
<evidence type="ECO:0000256" key="8">
    <source>
        <dbReference type="ARBA" id="ARBA00022679"/>
    </source>
</evidence>
<comment type="function">
    <text evidence="1">Condensation of UDP-2,3-diacylglucosamine and 2,3-diacylglucosamine-1-phosphate to form lipid A disaccharide, a precursor of lipid A, a phosphorylated glycolipid that anchors the lipopolysaccharide to the outer membrane of the cell.</text>
</comment>
<keyword evidence="5" id="KW-0444">Lipid biosynthesis</keyword>
<dbReference type="GO" id="GO:0009245">
    <property type="term" value="P:lipid A biosynthetic process"/>
    <property type="evidence" value="ECO:0007669"/>
    <property type="project" value="UniProtKB-UniRule"/>
</dbReference>
<proteinExistence type="inferred from homology"/>
<dbReference type="InterPro" id="IPR003835">
    <property type="entry name" value="Glyco_trans_19"/>
</dbReference>
<dbReference type="Gene3D" id="3.40.50.2000">
    <property type="entry name" value="Glycogen Phosphorylase B"/>
    <property type="match status" value="2"/>
</dbReference>
<dbReference type="GO" id="GO:0008915">
    <property type="term" value="F:lipid-A-disaccharide synthase activity"/>
    <property type="evidence" value="ECO:0007669"/>
    <property type="project" value="UniProtKB-UniRule"/>
</dbReference>
<evidence type="ECO:0000256" key="2">
    <source>
        <dbReference type="ARBA" id="ARBA00007868"/>
    </source>
</evidence>
<keyword evidence="7 12" id="KW-0328">Glycosyltransferase</keyword>
<dbReference type="Pfam" id="PF02684">
    <property type="entry name" value="LpxB"/>
    <property type="match status" value="1"/>
</dbReference>
<dbReference type="RefSeq" id="WP_126044371.1">
    <property type="nucleotide sequence ID" value="NZ_RXFM01000012.1"/>
</dbReference>
<comment type="catalytic activity">
    <reaction evidence="10">
        <text>a lipid X + a UDP-2-N,3-O-bis[(3R)-3-hydroxyacyl]-alpha-D-glucosamine = a lipid A disaccharide + UDP + H(+)</text>
        <dbReference type="Rhea" id="RHEA:67828"/>
        <dbReference type="ChEBI" id="CHEBI:15378"/>
        <dbReference type="ChEBI" id="CHEBI:58223"/>
        <dbReference type="ChEBI" id="CHEBI:137748"/>
        <dbReference type="ChEBI" id="CHEBI:176338"/>
        <dbReference type="ChEBI" id="CHEBI:176343"/>
        <dbReference type="EC" id="2.4.1.182"/>
    </reaction>
</comment>
<keyword evidence="6" id="KW-0441">Lipid A biosynthesis</keyword>
<evidence type="ECO:0000256" key="1">
    <source>
        <dbReference type="ARBA" id="ARBA00002056"/>
    </source>
</evidence>
<dbReference type="PANTHER" id="PTHR30372:SF4">
    <property type="entry name" value="LIPID-A-DISACCHARIDE SYNTHASE, MITOCHONDRIAL-RELATED"/>
    <property type="match status" value="1"/>
</dbReference>
<evidence type="ECO:0000256" key="9">
    <source>
        <dbReference type="ARBA" id="ARBA00023098"/>
    </source>
</evidence>
<dbReference type="EMBL" id="RXFM01000012">
    <property type="protein sequence ID" value="RST70328.1"/>
    <property type="molecule type" value="Genomic_DNA"/>
</dbReference>